<sequence length="127" mass="13789">MYRKAMLKIIGRAVVKPWPKLFQNCRSSRETELTEEYPVQVVCAWIGNSPHVAAKHYLQVTEEHFGKAVQKAVQKAVRNPVQQVSATGGTDAHADYAEVGEAHVCGAVQKEATLCLSGEPQSVGDAG</sequence>
<organism evidence="1">
    <name type="scientific">marine sediment metagenome</name>
    <dbReference type="NCBI Taxonomy" id="412755"/>
    <lineage>
        <taxon>unclassified sequences</taxon>
        <taxon>metagenomes</taxon>
        <taxon>ecological metagenomes</taxon>
    </lineage>
</organism>
<protein>
    <submittedName>
        <fullName evidence="1">Uncharacterized protein</fullName>
    </submittedName>
</protein>
<gene>
    <name evidence="1" type="ORF">S01H1_26266</name>
</gene>
<dbReference type="AlphaFoldDB" id="X0TRD1"/>
<accession>X0TRD1</accession>
<comment type="caution">
    <text evidence="1">The sequence shown here is derived from an EMBL/GenBank/DDBJ whole genome shotgun (WGS) entry which is preliminary data.</text>
</comment>
<name>X0TRD1_9ZZZZ</name>
<evidence type="ECO:0000313" key="1">
    <source>
        <dbReference type="EMBL" id="GAF95784.1"/>
    </source>
</evidence>
<proteinExistence type="predicted"/>
<dbReference type="EMBL" id="BARS01015913">
    <property type="protein sequence ID" value="GAF95784.1"/>
    <property type="molecule type" value="Genomic_DNA"/>
</dbReference>
<reference evidence="1" key="1">
    <citation type="journal article" date="2014" name="Front. Microbiol.">
        <title>High frequency of phylogenetically diverse reductive dehalogenase-homologous genes in deep subseafloor sedimentary metagenomes.</title>
        <authorList>
            <person name="Kawai M."/>
            <person name="Futagami T."/>
            <person name="Toyoda A."/>
            <person name="Takaki Y."/>
            <person name="Nishi S."/>
            <person name="Hori S."/>
            <person name="Arai W."/>
            <person name="Tsubouchi T."/>
            <person name="Morono Y."/>
            <person name="Uchiyama I."/>
            <person name="Ito T."/>
            <person name="Fujiyama A."/>
            <person name="Inagaki F."/>
            <person name="Takami H."/>
        </authorList>
    </citation>
    <scope>NUCLEOTIDE SEQUENCE</scope>
    <source>
        <strain evidence="1">Expedition CK06-06</strain>
    </source>
</reference>
<feature type="non-terminal residue" evidence="1">
    <location>
        <position position="127"/>
    </location>
</feature>